<evidence type="ECO:0000313" key="3">
    <source>
        <dbReference type="Proteomes" id="UP001291309"/>
    </source>
</evidence>
<name>A0ABU5HIZ6_9BACT</name>
<proteinExistence type="predicted"/>
<dbReference type="PROSITE" id="PS51664">
    <property type="entry name" value="YCAO"/>
    <property type="match status" value="1"/>
</dbReference>
<protein>
    <submittedName>
        <fullName evidence="2">YcaO-like family protein</fullName>
    </submittedName>
</protein>
<reference evidence="2 3" key="1">
    <citation type="submission" date="2023-12" db="EMBL/GenBank/DDBJ databases">
        <title>the genome sequence of Hyalangium sp. s54d21.</title>
        <authorList>
            <person name="Zhang X."/>
        </authorList>
    </citation>
    <scope>NUCLEOTIDE SEQUENCE [LARGE SCALE GENOMIC DNA]</scope>
    <source>
        <strain evidence="3">s54d21</strain>
    </source>
</reference>
<organism evidence="2 3">
    <name type="scientific">Hyalangium rubrum</name>
    <dbReference type="NCBI Taxonomy" id="3103134"/>
    <lineage>
        <taxon>Bacteria</taxon>
        <taxon>Pseudomonadati</taxon>
        <taxon>Myxococcota</taxon>
        <taxon>Myxococcia</taxon>
        <taxon>Myxococcales</taxon>
        <taxon>Cystobacterineae</taxon>
        <taxon>Archangiaceae</taxon>
        <taxon>Hyalangium</taxon>
    </lineage>
</organism>
<gene>
    <name evidence="2" type="ORF">SYV04_42520</name>
</gene>
<dbReference type="NCBIfam" id="TIGR03604">
    <property type="entry name" value="TOMM_cyclo_SagD"/>
    <property type="match status" value="1"/>
</dbReference>
<sequence>MRTNEDSPSWVEQLVSARIGIGHAITRTPSRAGEPRVHLCSVEAAPLGPLNSLPPRRNCGGAGLTPEEALRSALGELLEGYCASFMEPKNILFGTYRQLRNHHEVIEPERFALFSDRQYARPGFPFQRFSDDAPLSWVWGYSLVRRKPILLPASRVYMPCLTRPGEADIGHTLSTGLGAGPSRERAILSGLYECLERDAFTLFWMNDLPVRRIDLRGASRATPAGRVFLEHLAVPGHEYRAYDITHDLGVPTTYTILSCQTFQGPLHVVGAASRLDGSQATLKALLEAVQGKPYVLWQLQRHAGWKPAADFSNVTDFSLSCMLYTAVRELTPHLLGIDQRVSAELTLDALPRWEPTDATTELEELVRRLEAQGYEALVVDLTTPDIRSLGLTVVRVVTPELQPLHADHRWPFLGGKRLYEVPVRIGARAERVKEEQLSRYPHPFP</sequence>
<evidence type="ECO:0000259" key="1">
    <source>
        <dbReference type="PROSITE" id="PS51664"/>
    </source>
</evidence>
<keyword evidence="3" id="KW-1185">Reference proteome</keyword>
<comment type="caution">
    <text evidence="2">The sequence shown here is derived from an EMBL/GenBank/DDBJ whole genome shotgun (WGS) entry which is preliminary data.</text>
</comment>
<dbReference type="PANTHER" id="PTHR37809">
    <property type="entry name" value="RIBOSOMAL PROTEIN S12 METHYLTHIOTRANSFERASE ACCESSORY FACTOR YCAO"/>
    <property type="match status" value="1"/>
</dbReference>
<dbReference type="Proteomes" id="UP001291309">
    <property type="component" value="Unassembled WGS sequence"/>
</dbReference>
<feature type="domain" description="YcaO" evidence="1">
    <location>
        <begin position="61"/>
        <end position="445"/>
    </location>
</feature>
<dbReference type="PANTHER" id="PTHR37809:SF1">
    <property type="entry name" value="RIBOSOMAL PROTEIN S12 METHYLTHIOTRANSFERASE ACCESSORY FACTOR YCAO"/>
    <property type="match status" value="1"/>
</dbReference>
<dbReference type="InterPro" id="IPR003776">
    <property type="entry name" value="YcaO-like_dom"/>
</dbReference>
<evidence type="ECO:0000313" key="2">
    <source>
        <dbReference type="EMBL" id="MDY7233139.1"/>
    </source>
</evidence>
<dbReference type="EMBL" id="JAXIVS010000028">
    <property type="protein sequence ID" value="MDY7233139.1"/>
    <property type="molecule type" value="Genomic_DNA"/>
</dbReference>
<dbReference type="RefSeq" id="WP_321551850.1">
    <property type="nucleotide sequence ID" value="NZ_JAXIVS010000028.1"/>
</dbReference>
<dbReference type="Gene3D" id="3.30.1330.230">
    <property type="match status" value="1"/>
</dbReference>
<dbReference type="Gene3D" id="3.30.160.660">
    <property type="match status" value="1"/>
</dbReference>
<dbReference type="Pfam" id="PF02624">
    <property type="entry name" value="YcaO"/>
    <property type="match status" value="1"/>
</dbReference>
<dbReference type="InterPro" id="IPR027624">
    <property type="entry name" value="TOMM_cyclo_SagD"/>
</dbReference>
<dbReference type="Gene3D" id="3.30.40.250">
    <property type="match status" value="1"/>
</dbReference>
<accession>A0ABU5HIZ6</accession>